<dbReference type="AlphaFoldDB" id="A0AAW1UEH1"/>
<protein>
    <submittedName>
        <fullName evidence="1">Uncharacterized protein</fullName>
    </submittedName>
</protein>
<sequence length="109" mass="12695">MQISYRQPQLRHLRLTGVRFWPVEYQDGPRGLTQSSKSHLTAISRGQAPSYDFRVVRIRQQRLQKSAEYEGFECNVGKTKHWACIDGHDVSNRVPIVSTQEKRIQSLKK</sequence>
<dbReference type="Proteomes" id="UP001431783">
    <property type="component" value="Unassembled WGS sequence"/>
</dbReference>
<name>A0AAW1UEH1_9CUCU</name>
<gene>
    <name evidence="1" type="ORF">WA026_004007</name>
</gene>
<accession>A0AAW1UEH1</accession>
<comment type="caution">
    <text evidence="1">The sequence shown here is derived from an EMBL/GenBank/DDBJ whole genome shotgun (WGS) entry which is preliminary data.</text>
</comment>
<proteinExistence type="predicted"/>
<keyword evidence="2" id="KW-1185">Reference proteome</keyword>
<reference evidence="1 2" key="1">
    <citation type="submission" date="2023-03" db="EMBL/GenBank/DDBJ databases">
        <title>Genome insight into feeding habits of ladybird beetles.</title>
        <authorList>
            <person name="Li H.-S."/>
            <person name="Huang Y.-H."/>
            <person name="Pang H."/>
        </authorList>
    </citation>
    <scope>NUCLEOTIDE SEQUENCE [LARGE SCALE GENOMIC DNA]</scope>
    <source>
        <strain evidence="1">SYSU_2023b</strain>
        <tissue evidence="1">Whole body</tissue>
    </source>
</reference>
<evidence type="ECO:0000313" key="1">
    <source>
        <dbReference type="EMBL" id="KAK9879156.1"/>
    </source>
</evidence>
<evidence type="ECO:0000313" key="2">
    <source>
        <dbReference type="Proteomes" id="UP001431783"/>
    </source>
</evidence>
<organism evidence="1 2">
    <name type="scientific">Henosepilachna vigintioctopunctata</name>
    <dbReference type="NCBI Taxonomy" id="420089"/>
    <lineage>
        <taxon>Eukaryota</taxon>
        <taxon>Metazoa</taxon>
        <taxon>Ecdysozoa</taxon>
        <taxon>Arthropoda</taxon>
        <taxon>Hexapoda</taxon>
        <taxon>Insecta</taxon>
        <taxon>Pterygota</taxon>
        <taxon>Neoptera</taxon>
        <taxon>Endopterygota</taxon>
        <taxon>Coleoptera</taxon>
        <taxon>Polyphaga</taxon>
        <taxon>Cucujiformia</taxon>
        <taxon>Coccinelloidea</taxon>
        <taxon>Coccinellidae</taxon>
        <taxon>Epilachninae</taxon>
        <taxon>Epilachnini</taxon>
        <taxon>Henosepilachna</taxon>
    </lineage>
</organism>
<dbReference type="EMBL" id="JARQZJ010000061">
    <property type="protein sequence ID" value="KAK9879156.1"/>
    <property type="molecule type" value="Genomic_DNA"/>
</dbReference>